<dbReference type="InterPro" id="IPR036691">
    <property type="entry name" value="Endo/exonu/phosph_ase_sf"/>
</dbReference>
<dbReference type="Proteomes" id="UP000499080">
    <property type="component" value="Unassembled WGS sequence"/>
</dbReference>
<dbReference type="SUPFAM" id="SSF56219">
    <property type="entry name" value="DNase I-like"/>
    <property type="match status" value="1"/>
</dbReference>
<proteinExistence type="predicted"/>
<dbReference type="GO" id="GO:0003824">
    <property type="term" value="F:catalytic activity"/>
    <property type="evidence" value="ECO:0007669"/>
    <property type="project" value="InterPro"/>
</dbReference>
<organism evidence="2 3">
    <name type="scientific">Araneus ventricosus</name>
    <name type="common">Orbweaver spider</name>
    <name type="synonym">Epeira ventricosa</name>
    <dbReference type="NCBI Taxonomy" id="182803"/>
    <lineage>
        <taxon>Eukaryota</taxon>
        <taxon>Metazoa</taxon>
        <taxon>Ecdysozoa</taxon>
        <taxon>Arthropoda</taxon>
        <taxon>Chelicerata</taxon>
        <taxon>Arachnida</taxon>
        <taxon>Araneae</taxon>
        <taxon>Araneomorphae</taxon>
        <taxon>Entelegynae</taxon>
        <taxon>Araneoidea</taxon>
        <taxon>Araneidae</taxon>
        <taxon>Araneus</taxon>
    </lineage>
</organism>
<dbReference type="Gene3D" id="3.60.10.10">
    <property type="entry name" value="Endonuclease/exonuclease/phosphatase"/>
    <property type="match status" value="1"/>
</dbReference>
<dbReference type="EMBL" id="BGPR01025584">
    <property type="protein sequence ID" value="GBN94612.1"/>
    <property type="molecule type" value="Genomic_DNA"/>
</dbReference>
<evidence type="ECO:0000313" key="3">
    <source>
        <dbReference type="Proteomes" id="UP000499080"/>
    </source>
</evidence>
<dbReference type="PANTHER" id="PTHR36688:SF2">
    <property type="entry name" value="ENDONUCLEASE_EXONUCLEASE_PHOSPHATASE DOMAIN-CONTAINING PROTEIN"/>
    <property type="match status" value="1"/>
</dbReference>
<reference evidence="2 3" key="1">
    <citation type="journal article" date="2019" name="Sci. Rep.">
        <title>Orb-weaving spider Araneus ventricosus genome elucidates the spidroin gene catalogue.</title>
        <authorList>
            <person name="Kono N."/>
            <person name="Nakamura H."/>
            <person name="Ohtoshi R."/>
            <person name="Moran D.A.P."/>
            <person name="Shinohara A."/>
            <person name="Yoshida Y."/>
            <person name="Fujiwara M."/>
            <person name="Mori M."/>
            <person name="Tomita M."/>
            <person name="Arakawa K."/>
        </authorList>
    </citation>
    <scope>NUCLEOTIDE SEQUENCE [LARGE SCALE GENOMIC DNA]</scope>
</reference>
<dbReference type="Pfam" id="PF14529">
    <property type="entry name" value="Exo_endo_phos_2"/>
    <property type="match status" value="1"/>
</dbReference>
<keyword evidence="3" id="KW-1185">Reference proteome</keyword>
<feature type="domain" description="Endonuclease/exonuclease/phosphatase" evidence="1">
    <location>
        <begin position="100"/>
        <end position="213"/>
    </location>
</feature>
<accession>A0A4Y2T1Y6</accession>
<sequence>MAINLASWNCHGLRAHIDDLKSIINKYQPVCIGLQETYLAPGADIKITNYNIIRKDNIHSSHTTGGVALMFLQSFPCKPVPLNTTIQAVAIQIHVGMLLTICTIYLPPNQTIYQRELDNLLDQLPAPFILLGDMNGHSCLWGNSDTNSRGLQIEKLIFDHNLCILNDNSKTYFHSINRTFHTVDLAICSPSILTRWDFTVDENLYNSDHFPIILKYFDISVRIPRRPQRFIFDKANWQLFTLYSELNPVMVQMDDIDSATETVTKHILEAAERSIPKTSGKFPKQWRPWWDEKYAEACKKLNKAWNYFRRYPTTDYYVAFKEAKAVARRIKRQNKRNTFQNYVSSIQNNTKSKVMWEKVRKLLGTYKIGHSVSILNFNGQIISDIERIADTLGESFAKISSEETYLREFIKYKRSEEKKNLTFRSSSEETYNGPFALHELKIALSKSHPTSPGPDRIHSNLLKNLSESSLRVLLILFNRIWLEEYFPVTWRKAVVIPIPKPGKDPQIPTSYRPIALTSCLCKLMERMVNARLVHVLEENGFFYRTFRVDSVMDVELLTMF</sequence>
<dbReference type="PANTHER" id="PTHR36688">
    <property type="entry name" value="ENDO/EXONUCLEASE/PHOSPHATASE DOMAIN-CONTAINING PROTEIN"/>
    <property type="match status" value="1"/>
</dbReference>
<protein>
    <recommendedName>
        <fullName evidence="1">Endonuclease/exonuclease/phosphatase domain-containing protein</fullName>
    </recommendedName>
</protein>
<evidence type="ECO:0000313" key="2">
    <source>
        <dbReference type="EMBL" id="GBN94612.1"/>
    </source>
</evidence>
<evidence type="ECO:0000259" key="1">
    <source>
        <dbReference type="Pfam" id="PF14529"/>
    </source>
</evidence>
<comment type="caution">
    <text evidence="2">The sequence shown here is derived from an EMBL/GenBank/DDBJ whole genome shotgun (WGS) entry which is preliminary data.</text>
</comment>
<dbReference type="InterPro" id="IPR052560">
    <property type="entry name" value="RdDP_mobile_element"/>
</dbReference>
<dbReference type="AlphaFoldDB" id="A0A4Y2T1Y6"/>
<dbReference type="InterPro" id="IPR005135">
    <property type="entry name" value="Endo/exonuclease/phosphatase"/>
</dbReference>
<dbReference type="OrthoDB" id="6472886at2759"/>
<name>A0A4Y2T1Y6_ARAVE</name>
<gene>
    <name evidence="2" type="ORF">AVEN_28274_1</name>
</gene>